<dbReference type="PANTHER" id="PTHR43737:SF1">
    <property type="entry name" value="DUF1501 DOMAIN-CONTAINING PROTEIN"/>
    <property type="match status" value="1"/>
</dbReference>
<reference evidence="1 2" key="1">
    <citation type="submission" date="2019-02" db="EMBL/GenBank/DDBJ databases">
        <title>Deep-cultivation of Planctomycetes and their phenomic and genomic characterization uncovers novel biology.</title>
        <authorList>
            <person name="Wiegand S."/>
            <person name="Jogler M."/>
            <person name="Boedeker C."/>
            <person name="Pinto D."/>
            <person name="Vollmers J."/>
            <person name="Rivas-Marin E."/>
            <person name="Kohn T."/>
            <person name="Peeters S.H."/>
            <person name="Heuer A."/>
            <person name="Rast P."/>
            <person name="Oberbeckmann S."/>
            <person name="Bunk B."/>
            <person name="Jeske O."/>
            <person name="Meyerdierks A."/>
            <person name="Storesund J.E."/>
            <person name="Kallscheuer N."/>
            <person name="Luecker S."/>
            <person name="Lage O.M."/>
            <person name="Pohl T."/>
            <person name="Merkel B.J."/>
            <person name="Hornburger P."/>
            <person name="Mueller R.-W."/>
            <person name="Bruemmer F."/>
            <person name="Labrenz M."/>
            <person name="Spormann A.M."/>
            <person name="Op den Camp H."/>
            <person name="Overmann J."/>
            <person name="Amann R."/>
            <person name="Jetten M.S.M."/>
            <person name="Mascher T."/>
            <person name="Medema M.H."/>
            <person name="Devos D.P."/>
            <person name="Kaster A.-K."/>
            <person name="Ovreas L."/>
            <person name="Rohde M."/>
            <person name="Galperin M.Y."/>
            <person name="Jogler C."/>
        </authorList>
    </citation>
    <scope>NUCLEOTIDE SEQUENCE [LARGE SCALE GENOMIC DNA]</scope>
    <source>
        <strain evidence="1 2">Pan161</strain>
    </source>
</reference>
<dbReference type="OrthoDB" id="9779968at2"/>
<dbReference type="AlphaFoldDB" id="A0A517VGT6"/>
<protein>
    <recommendedName>
        <fullName evidence="3">DUF1501 domain-containing protein</fullName>
    </recommendedName>
</protein>
<evidence type="ECO:0000313" key="2">
    <source>
        <dbReference type="Proteomes" id="UP000316855"/>
    </source>
</evidence>
<evidence type="ECO:0008006" key="3">
    <source>
        <dbReference type="Google" id="ProtNLM"/>
    </source>
</evidence>
<organism evidence="1 2">
    <name type="scientific">Gimesia algae</name>
    <dbReference type="NCBI Taxonomy" id="2527971"/>
    <lineage>
        <taxon>Bacteria</taxon>
        <taxon>Pseudomonadati</taxon>
        <taxon>Planctomycetota</taxon>
        <taxon>Planctomycetia</taxon>
        <taxon>Planctomycetales</taxon>
        <taxon>Planctomycetaceae</taxon>
        <taxon>Gimesia</taxon>
    </lineage>
</organism>
<gene>
    <name evidence="1" type="ORF">Pan161_38900</name>
</gene>
<dbReference type="EMBL" id="CP036343">
    <property type="protein sequence ID" value="QDT92223.1"/>
    <property type="molecule type" value="Genomic_DNA"/>
</dbReference>
<sequence>MLTRRQFLDTSFQSTSILSLASSVPCFLTRSLQAAEKKKKNGRILVVIELNGGNDGLNTVVPFKDDNYQKYRKTLGISESKVLKLNPEIGLHPAMKDAARLVEDGRLAIVQGVGYPNPNRSHFESRGIWQSAQLNPKAHGGYGWLGRALDQNSNRVQTFADSICLGDVDPPQALRGRQATPSTIKNLAELKFDLQSIDAEVDSDKNTTDDLLQFVRRRTVDARATVERLNKVKNTGSTKTRYPNNGLPNRLKEIARLIRAELEPRVYYTVQAGYDTHINQEFDHYRRLSEFSGALSAFLNDLRDSQLDDRVLVLVFSEFGRRVAENDSQGTDHGTAGPVFLASPSVEAGLHGPAPDLSDLQDGDLKMTTDFRSVYATILSKWLDINPQSCLQGHFPLIDFLPS</sequence>
<accession>A0A517VGT6</accession>
<dbReference type="Proteomes" id="UP000316855">
    <property type="component" value="Chromosome"/>
</dbReference>
<evidence type="ECO:0000313" key="1">
    <source>
        <dbReference type="EMBL" id="QDT92223.1"/>
    </source>
</evidence>
<dbReference type="KEGG" id="gax:Pan161_38900"/>
<dbReference type="RefSeq" id="WP_145229723.1">
    <property type="nucleotide sequence ID" value="NZ_CP036343.1"/>
</dbReference>
<dbReference type="PANTHER" id="PTHR43737">
    <property type="entry name" value="BLL7424 PROTEIN"/>
    <property type="match status" value="1"/>
</dbReference>
<proteinExistence type="predicted"/>
<keyword evidence="2" id="KW-1185">Reference proteome</keyword>
<dbReference type="Pfam" id="PF07394">
    <property type="entry name" value="DUF1501"/>
    <property type="match status" value="1"/>
</dbReference>
<name>A0A517VGT6_9PLAN</name>
<dbReference type="InterPro" id="IPR010869">
    <property type="entry name" value="DUF1501"/>
</dbReference>